<dbReference type="CDD" id="cd16322">
    <property type="entry name" value="TTHA1623-like_MBL-fold"/>
    <property type="match status" value="1"/>
</dbReference>
<comment type="cofactor">
    <cofactor evidence="1">
        <name>Zn(2+)</name>
        <dbReference type="ChEBI" id="CHEBI:29105"/>
    </cofactor>
</comment>
<sequence>MLIKSIVVGPLEVNCFIVADDISKKAIVVDPGDEPDRIIDIIKSKDFIVKYIICTHGHFDHVGAVSDLKKETDAKVIIHKDELVIYSAAKDMAAFWGYDLEPLPDPDVLVKDGEDITVEDMSFKVFHTPGHSPGSICLYSEGIVVTGDTIFAGSVGRTDFYGGDINKLRESFKRLMSLPENTRVLPGHGPETTIGREKRENMFIDELVL</sequence>
<protein>
    <submittedName>
        <fullName evidence="6">MBL fold metallo-hydrolase</fullName>
    </submittedName>
</protein>
<evidence type="ECO:0000256" key="4">
    <source>
        <dbReference type="ARBA" id="ARBA00022833"/>
    </source>
</evidence>
<dbReference type="SUPFAM" id="SSF56281">
    <property type="entry name" value="Metallo-hydrolase/oxidoreductase"/>
    <property type="match status" value="1"/>
</dbReference>
<organism evidence="6">
    <name type="scientific">hot springs metagenome</name>
    <dbReference type="NCBI Taxonomy" id="433727"/>
    <lineage>
        <taxon>unclassified sequences</taxon>
        <taxon>metagenomes</taxon>
        <taxon>ecological metagenomes</taxon>
    </lineage>
</organism>
<reference evidence="6" key="1">
    <citation type="submission" date="2019-10" db="EMBL/GenBank/DDBJ databases">
        <title>Metagenomic sequencing of thiosulfate-disproportionating enrichment culture.</title>
        <authorList>
            <person name="Umezawa K."/>
            <person name="Kojima H."/>
            <person name="Fukui M."/>
        </authorList>
    </citation>
    <scope>NUCLEOTIDE SEQUENCE</scope>
    <source>
        <strain evidence="6">45J</strain>
    </source>
</reference>
<keyword evidence="4" id="KW-0862">Zinc</keyword>
<dbReference type="EMBL" id="BLAB01000001">
    <property type="protein sequence ID" value="GER93609.1"/>
    <property type="molecule type" value="Genomic_DNA"/>
</dbReference>
<keyword evidence="3 6" id="KW-0378">Hydrolase</keyword>
<dbReference type="GO" id="GO:0016787">
    <property type="term" value="F:hydrolase activity"/>
    <property type="evidence" value="ECO:0007669"/>
    <property type="project" value="UniProtKB-KW"/>
</dbReference>
<dbReference type="AlphaFoldDB" id="A0A5J4L5Y3"/>
<dbReference type="Pfam" id="PF00753">
    <property type="entry name" value="Lactamase_B"/>
    <property type="match status" value="1"/>
</dbReference>
<evidence type="ECO:0000256" key="2">
    <source>
        <dbReference type="ARBA" id="ARBA00022723"/>
    </source>
</evidence>
<dbReference type="InterPro" id="IPR001279">
    <property type="entry name" value="Metallo-B-lactamas"/>
</dbReference>
<name>A0A5J4L5Y3_9ZZZZ</name>
<dbReference type="SMART" id="SM00849">
    <property type="entry name" value="Lactamase_B"/>
    <property type="match status" value="1"/>
</dbReference>
<keyword evidence="2" id="KW-0479">Metal-binding</keyword>
<evidence type="ECO:0000256" key="1">
    <source>
        <dbReference type="ARBA" id="ARBA00001947"/>
    </source>
</evidence>
<feature type="domain" description="Metallo-beta-lactamase" evidence="5">
    <location>
        <begin position="12"/>
        <end position="188"/>
    </location>
</feature>
<evidence type="ECO:0000256" key="3">
    <source>
        <dbReference type="ARBA" id="ARBA00022801"/>
    </source>
</evidence>
<dbReference type="GO" id="GO:0046872">
    <property type="term" value="F:metal ion binding"/>
    <property type="evidence" value="ECO:0007669"/>
    <property type="project" value="UniProtKB-KW"/>
</dbReference>
<dbReference type="PANTHER" id="PTHR46233">
    <property type="entry name" value="HYDROXYACYLGLUTATHIONE HYDROLASE GLOC"/>
    <property type="match status" value="1"/>
</dbReference>
<dbReference type="InterPro" id="IPR051453">
    <property type="entry name" value="MBL_Glyoxalase_II"/>
</dbReference>
<dbReference type="Gene3D" id="3.60.15.10">
    <property type="entry name" value="Ribonuclease Z/Hydroxyacylglutathione hydrolase-like"/>
    <property type="match status" value="1"/>
</dbReference>
<dbReference type="PANTHER" id="PTHR46233:SF3">
    <property type="entry name" value="HYDROXYACYLGLUTATHIONE HYDROLASE GLOC"/>
    <property type="match status" value="1"/>
</dbReference>
<dbReference type="InterPro" id="IPR036866">
    <property type="entry name" value="RibonucZ/Hydroxyglut_hydro"/>
</dbReference>
<evidence type="ECO:0000313" key="6">
    <source>
        <dbReference type="EMBL" id="GER93609.1"/>
    </source>
</evidence>
<evidence type="ECO:0000259" key="5">
    <source>
        <dbReference type="SMART" id="SM00849"/>
    </source>
</evidence>
<accession>A0A5J4L5Y3</accession>
<proteinExistence type="predicted"/>
<comment type="caution">
    <text evidence="6">The sequence shown here is derived from an EMBL/GenBank/DDBJ whole genome shotgun (WGS) entry which is preliminary data.</text>
</comment>
<gene>
    <name evidence="6" type="ORF">A45J_1357</name>
</gene>